<keyword evidence="4" id="KW-0132">Cell division</keyword>
<feature type="compositionally biased region" description="Acidic residues" evidence="9">
    <location>
        <begin position="1038"/>
        <end position="1056"/>
    </location>
</feature>
<dbReference type="EMBL" id="GG738876">
    <property type="protein sequence ID" value="EFC43019.1"/>
    <property type="molecule type" value="Genomic_DNA"/>
</dbReference>
<keyword evidence="7" id="KW-0131">Cell cycle</keyword>
<accession>D2VJD3</accession>
<dbReference type="AlphaFoldDB" id="D2VJD3"/>
<evidence type="ECO:0000256" key="4">
    <source>
        <dbReference type="ARBA" id="ARBA00022618"/>
    </source>
</evidence>
<name>D2VJD3_NAEGR</name>
<dbReference type="InterPro" id="IPR011989">
    <property type="entry name" value="ARM-like"/>
</dbReference>
<feature type="domain" description="Nuclear condensin complex subunit 3 C-terminal" evidence="10">
    <location>
        <begin position="572"/>
        <end position="849"/>
    </location>
</feature>
<dbReference type="InterPro" id="IPR016024">
    <property type="entry name" value="ARM-type_fold"/>
</dbReference>
<reference evidence="11 12" key="1">
    <citation type="journal article" date="2010" name="Cell">
        <title>The genome of Naegleria gruberi illuminates early eukaryotic versatility.</title>
        <authorList>
            <person name="Fritz-Laylin L.K."/>
            <person name="Prochnik S.E."/>
            <person name="Ginger M.L."/>
            <person name="Dacks J.B."/>
            <person name="Carpenter M.L."/>
            <person name="Field M.C."/>
            <person name="Kuo A."/>
            <person name="Paredez A."/>
            <person name="Chapman J."/>
            <person name="Pham J."/>
            <person name="Shu S."/>
            <person name="Neupane R."/>
            <person name="Cipriano M."/>
            <person name="Mancuso J."/>
            <person name="Tu H."/>
            <person name="Salamov A."/>
            <person name="Lindquist E."/>
            <person name="Shapiro H."/>
            <person name="Lucas S."/>
            <person name="Grigoriev I.V."/>
            <person name="Cande W.Z."/>
            <person name="Fulton C."/>
            <person name="Rokhsar D.S."/>
            <person name="Dawson S.C."/>
        </authorList>
    </citation>
    <scope>NUCLEOTIDE SEQUENCE [LARGE SCALE GENOMIC DNA]</scope>
    <source>
        <strain evidence="11 12">NEG-M</strain>
    </source>
</reference>
<dbReference type="Gene3D" id="1.25.10.10">
    <property type="entry name" value="Leucine-rich Repeat Variant"/>
    <property type="match status" value="1"/>
</dbReference>
<dbReference type="InterPro" id="IPR027165">
    <property type="entry name" value="CND3"/>
</dbReference>
<sequence>MPAKDKKEKKKETSSSSTVKKKSTSSSSEPAKKKKKTTDKDPTFVAIAKQFNKAQKSHASHDKCIEVLAKLHEENYSAFLQKFFEVLHPVLLVSKNEKPVELIIKFIGKFCEYTNKKLRDSTENFDVDLMYSLLGYANATDKTIRMRTAQIIAEIMDKITPEDDVDVDFINELKEKYVGRLRDKVPGIRLLAILVLYKFQEPITEPEITNEFIRLMKTDTNKDVRKEAVKRIYLLKQTLSSVLEKIKDVKEDVRAAAYEKIFSAVKIKNFSIQQRESIISFGLKERNTSVREQVEKFLIEKWFQENDNNIEKFLNLLDVTEYEETCEKIIKLILTKKDKSDKLVLNGDHVDSTKLTPEMALFWRCKCEYLINQKQSIEEILPSSITDFVHLIINYIKSSEDFIVKQLLMLSKYLDYSDEVGRTNIHSLLSELLSVFQAPETHVKEIIEALKSILPNQEDFQTTVLTKIDLVRTVASGISSEQSREERQRREIEKKEKIRSLEERKQEIFSKITILTKEKDQLAKKEEYLEAKKKRDEIQELKSEQEKLQDELCILKEEDLPNDIEEICMWLRALHITSQFILQSDYPIDISQFIYLLDDLVLQTLSHTYPYLRMMSITVLGQFCALGIDIAKEHIDKLFNMLSVETDTSCINAILEAIFDILLIHSAPKIFSKTEMKGKMDKVKNIFSNVERQIRATTVEGFAKLLLSSKLDEEYSKEVLSDMILLLFSNVTSKDNRLRQCLTVFLPAYSYSLAKNMKLVGSIVMDSLRRVVHSKKNSYLSQVNVAQLLSYLAELTNPDKLIESQQLITKPDTLLLHENLALNILFEILINPQAKESEYYCKQLSSLKIFDSNKRHLRKIKLLLEKAIKKIDHKPSIKNLEKFLAIIEQTEKNDENPEVIDDEAIEEEINNQLAEKEVDLELFLDELDEKEIQESTTPEGTKRFERTKNTNPSELKVNLIEIGEEKSLFSTPKKKSNTSNIDPSSSMMIDASPIPTMQDPPTPLSPLIPDIDEVDVRKSNAKKKSVSGSSSAHQYESEGTDDEELGLLSSSDDEESEKPLVKEKPKKKISFASPESSPKKSTTTTSKVPQRKSSVKDLKDEISKLLELSDDDIM</sequence>
<feature type="compositionally biased region" description="Low complexity" evidence="9">
    <location>
        <begin position="14"/>
        <end position="29"/>
    </location>
</feature>
<proteinExistence type="inferred from homology"/>
<evidence type="ECO:0000256" key="1">
    <source>
        <dbReference type="ARBA" id="ARBA00004286"/>
    </source>
</evidence>
<feature type="compositionally biased region" description="Basic and acidic residues" evidence="9">
    <location>
        <begin position="1"/>
        <end position="13"/>
    </location>
</feature>
<evidence type="ECO:0000313" key="12">
    <source>
        <dbReference type="Proteomes" id="UP000006671"/>
    </source>
</evidence>
<dbReference type="RefSeq" id="XP_002675763.1">
    <property type="nucleotide sequence ID" value="XM_002675717.1"/>
</dbReference>
<dbReference type="PANTHER" id="PTHR14418">
    <property type="entry name" value="CONDENSIN COMPLEX SUBUNIT 3-RELATED"/>
    <property type="match status" value="1"/>
</dbReference>
<dbReference type="OMA" id="NHQKNFV"/>
<dbReference type="GO" id="GO:0000796">
    <property type="term" value="C:condensin complex"/>
    <property type="evidence" value="ECO:0007669"/>
    <property type="project" value="InterPro"/>
</dbReference>
<dbReference type="InParanoid" id="D2VJD3"/>
<dbReference type="OrthoDB" id="27187at2759"/>
<protein>
    <submittedName>
        <fullName evidence="11">Predicted protein</fullName>
    </submittedName>
</protein>
<gene>
    <name evidence="11" type="ORF">NAEGRDRAFT_68997</name>
</gene>
<dbReference type="GO" id="GO:0000793">
    <property type="term" value="C:condensed chromosome"/>
    <property type="evidence" value="ECO:0007669"/>
    <property type="project" value="TreeGrafter"/>
</dbReference>
<dbReference type="GeneID" id="8852993"/>
<comment type="subcellular location">
    <subcellularLocation>
        <location evidence="1">Chromosome</location>
    </subcellularLocation>
</comment>
<evidence type="ECO:0000256" key="5">
    <source>
        <dbReference type="ARBA" id="ARBA00022776"/>
    </source>
</evidence>
<keyword evidence="8" id="KW-0175">Coiled coil</keyword>
<dbReference type="GO" id="GO:0007076">
    <property type="term" value="P:mitotic chromosome condensation"/>
    <property type="evidence" value="ECO:0007669"/>
    <property type="project" value="InterPro"/>
</dbReference>
<evidence type="ECO:0000313" key="11">
    <source>
        <dbReference type="EMBL" id="EFC43019.1"/>
    </source>
</evidence>
<dbReference type="Proteomes" id="UP000006671">
    <property type="component" value="Unassembled WGS sequence"/>
</dbReference>
<evidence type="ECO:0000256" key="6">
    <source>
        <dbReference type="ARBA" id="ARBA00023067"/>
    </source>
</evidence>
<evidence type="ECO:0000256" key="8">
    <source>
        <dbReference type="SAM" id="Coils"/>
    </source>
</evidence>
<feature type="coiled-coil region" evidence="8">
    <location>
        <begin position="484"/>
        <end position="558"/>
    </location>
</feature>
<dbReference type="STRING" id="5762.D2VJD3"/>
<dbReference type="Pfam" id="PF12719">
    <property type="entry name" value="Cnd3"/>
    <property type="match status" value="1"/>
</dbReference>
<evidence type="ECO:0000256" key="9">
    <source>
        <dbReference type="SAM" id="MobiDB-lite"/>
    </source>
</evidence>
<dbReference type="eggNOG" id="KOG2025">
    <property type="taxonomic scope" value="Eukaryota"/>
</dbReference>
<dbReference type="InterPro" id="IPR025977">
    <property type="entry name" value="Cnd3_C"/>
</dbReference>
<evidence type="ECO:0000256" key="3">
    <source>
        <dbReference type="ARBA" id="ARBA00022454"/>
    </source>
</evidence>
<keyword evidence="3" id="KW-0158">Chromosome</keyword>
<feature type="compositionally biased region" description="Polar residues" evidence="9">
    <location>
        <begin position="977"/>
        <end position="987"/>
    </location>
</feature>
<keyword evidence="12" id="KW-1185">Reference proteome</keyword>
<keyword evidence="6" id="KW-0226">DNA condensation</keyword>
<feature type="region of interest" description="Disordered" evidence="9">
    <location>
        <begin position="1"/>
        <end position="40"/>
    </location>
</feature>
<evidence type="ECO:0000256" key="7">
    <source>
        <dbReference type="ARBA" id="ARBA00023306"/>
    </source>
</evidence>
<organism evidence="12">
    <name type="scientific">Naegleria gruberi</name>
    <name type="common">Amoeba</name>
    <dbReference type="NCBI Taxonomy" id="5762"/>
    <lineage>
        <taxon>Eukaryota</taxon>
        <taxon>Discoba</taxon>
        <taxon>Heterolobosea</taxon>
        <taxon>Tetramitia</taxon>
        <taxon>Eutetramitia</taxon>
        <taxon>Vahlkampfiidae</taxon>
        <taxon>Naegleria</taxon>
    </lineage>
</organism>
<feature type="compositionally biased region" description="Low complexity" evidence="9">
    <location>
        <begin position="1073"/>
        <end position="1088"/>
    </location>
</feature>
<dbReference type="SUPFAM" id="SSF48371">
    <property type="entry name" value="ARM repeat"/>
    <property type="match status" value="1"/>
</dbReference>
<evidence type="ECO:0000259" key="10">
    <source>
        <dbReference type="Pfam" id="PF12719"/>
    </source>
</evidence>
<dbReference type="GO" id="GO:0051301">
    <property type="term" value="P:cell division"/>
    <property type="evidence" value="ECO:0007669"/>
    <property type="project" value="UniProtKB-KW"/>
</dbReference>
<comment type="similarity">
    <text evidence="2">Belongs to the CND3 (condensin subunit 3) family.</text>
</comment>
<feature type="region of interest" description="Disordered" evidence="9">
    <location>
        <begin position="931"/>
        <end position="950"/>
    </location>
</feature>
<dbReference type="KEGG" id="ngr:NAEGRDRAFT_68997"/>
<dbReference type="VEuPathDB" id="AmoebaDB:NAEGRDRAFT_68997"/>
<evidence type="ECO:0000256" key="2">
    <source>
        <dbReference type="ARBA" id="ARBA00006533"/>
    </source>
</evidence>
<keyword evidence="5" id="KW-0498">Mitosis</keyword>
<dbReference type="FunCoup" id="D2VJD3">
    <property type="interactions" value="239"/>
</dbReference>
<dbReference type="PANTHER" id="PTHR14418:SF5">
    <property type="entry name" value="CONDENSIN COMPLEX SUBUNIT 3"/>
    <property type="match status" value="1"/>
</dbReference>
<feature type="region of interest" description="Disordered" evidence="9">
    <location>
        <begin position="968"/>
        <end position="1097"/>
    </location>
</feature>